<dbReference type="Proteomes" id="UP001321498">
    <property type="component" value="Chromosome"/>
</dbReference>
<organism evidence="2 3">
    <name type="scientific">Naasia aerilata</name>
    <dbReference type="NCBI Taxonomy" id="1162966"/>
    <lineage>
        <taxon>Bacteria</taxon>
        <taxon>Bacillati</taxon>
        <taxon>Actinomycetota</taxon>
        <taxon>Actinomycetes</taxon>
        <taxon>Micrococcales</taxon>
        <taxon>Microbacteriaceae</taxon>
        <taxon>Naasia</taxon>
    </lineage>
</organism>
<sequence length="76" mass="8179">MILDSVSLRVAFAAAALTMLILFFFVTYRSTRSRYSLLWVVALALFLSGSAAFLLDGSAAQVWANPSATSCSSRVP</sequence>
<proteinExistence type="predicted"/>
<dbReference type="RefSeq" id="WP_286278243.1">
    <property type="nucleotide sequence ID" value="NZ_AP027731.1"/>
</dbReference>
<protein>
    <submittedName>
        <fullName evidence="2">Uncharacterized protein</fullName>
    </submittedName>
</protein>
<keyword evidence="1" id="KW-1133">Transmembrane helix</keyword>
<feature type="transmembrane region" description="Helical" evidence="1">
    <location>
        <begin position="35"/>
        <end position="55"/>
    </location>
</feature>
<dbReference type="EMBL" id="AP027731">
    <property type="protein sequence ID" value="BDZ44831.1"/>
    <property type="molecule type" value="Genomic_DNA"/>
</dbReference>
<keyword evidence="1" id="KW-0812">Transmembrane</keyword>
<name>A0ABM8G9G5_9MICO</name>
<feature type="transmembrane region" description="Helical" evidence="1">
    <location>
        <begin position="6"/>
        <end position="28"/>
    </location>
</feature>
<evidence type="ECO:0000313" key="2">
    <source>
        <dbReference type="EMBL" id="BDZ44831.1"/>
    </source>
</evidence>
<keyword evidence="1" id="KW-0472">Membrane</keyword>
<keyword evidence="3" id="KW-1185">Reference proteome</keyword>
<reference evidence="3" key="1">
    <citation type="journal article" date="2019" name="Int. J. Syst. Evol. Microbiol.">
        <title>The Global Catalogue of Microorganisms (GCM) 10K type strain sequencing project: providing services to taxonomists for standard genome sequencing and annotation.</title>
        <authorList>
            <consortium name="The Broad Institute Genomics Platform"/>
            <consortium name="The Broad Institute Genome Sequencing Center for Infectious Disease"/>
            <person name="Wu L."/>
            <person name="Ma J."/>
        </authorList>
    </citation>
    <scope>NUCLEOTIDE SEQUENCE [LARGE SCALE GENOMIC DNA]</scope>
    <source>
        <strain evidence="3">NBRC 108725</strain>
    </source>
</reference>
<gene>
    <name evidence="2" type="ORF">GCM10025866_07400</name>
</gene>
<accession>A0ABM8G9G5</accession>
<evidence type="ECO:0000313" key="3">
    <source>
        <dbReference type="Proteomes" id="UP001321498"/>
    </source>
</evidence>
<evidence type="ECO:0000256" key="1">
    <source>
        <dbReference type="SAM" id="Phobius"/>
    </source>
</evidence>